<gene>
    <name evidence="2" type="primary">ATRNL1_2</name>
    <name evidence="2" type="ORF">XENOCAPTIV_019938</name>
</gene>
<keyword evidence="3" id="KW-1185">Reference proteome</keyword>
<sequence>MCHLCLLSQQLMRERQQMASRPFASVAVSLDAIGELTEVLQPVVDGAPKPVAMEPCFGGKAAVLTVLMRLPSGLSDLPPPGQSGLIVASALVDISQQKPSDFKDKSQALKNRKALPPAHQGTCV</sequence>
<reference evidence="2 3" key="1">
    <citation type="submission" date="2021-06" db="EMBL/GenBank/DDBJ databases">
        <authorList>
            <person name="Palmer J.M."/>
        </authorList>
    </citation>
    <scope>NUCLEOTIDE SEQUENCE [LARGE SCALE GENOMIC DNA]</scope>
    <source>
        <strain evidence="2 3">XC_2019</strain>
        <tissue evidence="2">Muscle</tissue>
    </source>
</reference>
<proteinExistence type="predicted"/>
<dbReference type="EMBL" id="JAHRIN010000424">
    <property type="protein sequence ID" value="MEQ2191065.1"/>
    <property type="molecule type" value="Genomic_DNA"/>
</dbReference>
<comment type="caution">
    <text evidence="2">The sequence shown here is derived from an EMBL/GenBank/DDBJ whole genome shotgun (WGS) entry which is preliminary data.</text>
</comment>
<accession>A0ABV0Q5I3</accession>
<organism evidence="2 3">
    <name type="scientific">Xenoophorus captivus</name>
    <dbReference type="NCBI Taxonomy" id="1517983"/>
    <lineage>
        <taxon>Eukaryota</taxon>
        <taxon>Metazoa</taxon>
        <taxon>Chordata</taxon>
        <taxon>Craniata</taxon>
        <taxon>Vertebrata</taxon>
        <taxon>Euteleostomi</taxon>
        <taxon>Actinopterygii</taxon>
        <taxon>Neopterygii</taxon>
        <taxon>Teleostei</taxon>
        <taxon>Neoteleostei</taxon>
        <taxon>Acanthomorphata</taxon>
        <taxon>Ovalentaria</taxon>
        <taxon>Atherinomorphae</taxon>
        <taxon>Cyprinodontiformes</taxon>
        <taxon>Goodeidae</taxon>
        <taxon>Xenoophorus</taxon>
    </lineage>
</organism>
<evidence type="ECO:0000256" key="1">
    <source>
        <dbReference type="SAM" id="MobiDB-lite"/>
    </source>
</evidence>
<feature type="region of interest" description="Disordered" evidence="1">
    <location>
        <begin position="99"/>
        <end position="124"/>
    </location>
</feature>
<dbReference type="Proteomes" id="UP001434883">
    <property type="component" value="Unassembled WGS sequence"/>
</dbReference>
<protein>
    <submittedName>
        <fullName evidence="2">Attractin-like protein 1</fullName>
    </submittedName>
</protein>
<evidence type="ECO:0000313" key="3">
    <source>
        <dbReference type="Proteomes" id="UP001434883"/>
    </source>
</evidence>
<evidence type="ECO:0000313" key="2">
    <source>
        <dbReference type="EMBL" id="MEQ2191065.1"/>
    </source>
</evidence>
<name>A0ABV0Q5I3_9TELE</name>